<dbReference type="NCBIfam" id="TIGR01358">
    <property type="entry name" value="DAHP_synth_II"/>
    <property type="match status" value="1"/>
</dbReference>
<keyword evidence="2 3" id="KW-0808">Transferase</keyword>
<dbReference type="Gene3D" id="3.20.20.70">
    <property type="entry name" value="Aldolase class I"/>
    <property type="match status" value="1"/>
</dbReference>
<dbReference type="PANTHER" id="PTHR21337:SF0">
    <property type="entry name" value="PHOSPHO-2-DEHYDRO-3-DEOXYHEPTONATE ALDOLASE"/>
    <property type="match status" value="1"/>
</dbReference>
<comment type="pathway">
    <text evidence="3">Metabolic intermediate biosynthesis; chorismate biosynthesis; chorismate from D-erythrose 4-phosphate and phosphoenolpyruvate: step 1/7.</text>
</comment>
<organism evidence="4 5">
    <name type="scientific">Lentisphaera profundi</name>
    <dbReference type="NCBI Taxonomy" id="1658616"/>
    <lineage>
        <taxon>Bacteria</taxon>
        <taxon>Pseudomonadati</taxon>
        <taxon>Lentisphaerota</taxon>
        <taxon>Lentisphaeria</taxon>
        <taxon>Lentisphaerales</taxon>
        <taxon>Lentisphaeraceae</taxon>
        <taxon>Lentisphaera</taxon>
    </lineage>
</organism>
<dbReference type="InterPro" id="IPR002480">
    <property type="entry name" value="DAHP_synth_2"/>
</dbReference>
<name>A0ABY7W0H4_9BACT</name>
<protein>
    <recommendedName>
        <fullName evidence="3">Phospho-2-dehydro-3-deoxyheptonate aldolase</fullName>
        <ecNumber evidence="3">2.5.1.54</ecNumber>
    </recommendedName>
</protein>
<dbReference type="InterPro" id="IPR013785">
    <property type="entry name" value="Aldolase_TIM"/>
</dbReference>
<evidence type="ECO:0000256" key="1">
    <source>
        <dbReference type="ARBA" id="ARBA00008911"/>
    </source>
</evidence>
<comment type="catalytic activity">
    <reaction evidence="3">
        <text>D-erythrose 4-phosphate + phosphoenolpyruvate + H2O = 7-phospho-2-dehydro-3-deoxy-D-arabino-heptonate + phosphate</text>
        <dbReference type="Rhea" id="RHEA:14717"/>
        <dbReference type="ChEBI" id="CHEBI:15377"/>
        <dbReference type="ChEBI" id="CHEBI:16897"/>
        <dbReference type="ChEBI" id="CHEBI:43474"/>
        <dbReference type="ChEBI" id="CHEBI:58394"/>
        <dbReference type="ChEBI" id="CHEBI:58702"/>
        <dbReference type="EC" id="2.5.1.54"/>
    </reaction>
</comment>
<gene>
    <name evidence="4" type="ORF">PQO03_14425</name>
</gene>
<evidence type="ECO:0000313" key="5">
    <source>
        <dbReference type="Proteomes" id="UP001214250"/>
    </source>
</evidence>
<keyword evidence="5" id="KW-1185">Reference proteome</keyword>
<dbReference type="GO" id="GO:0003849">
    <property type="term" value="F:3-deoxy-7-phosphoheptulonate synthase activity"/>
    <property type="evidence" value="ECO:0007669"/>
    <property type="project" value="UniProtKB-EC"/>
</dbReference>
<comment type="similarity">
    <text evidence="1 3">Belongs to the class-II DAHP synthase family.</text>
</comment>
<evidence type="ECO:0000256" key="2">
    <source>
        <dbReference type="ARBA" id="ARBA00022679"/>
    </source>
</evidence>
<reference evidence="4 5" key="1">
    <citation type="submission" date="2023-02" db="EMBL/GenBank/DDBJ databases">
        <title>Genome sequence of Lentisphaera profundi SAORIC-696.</title>
        <authorList>
            <person name="Kim e."/>
            <person name="Cho J.-C."/>
            <person name="Choi A."/>
            <person name="Kang I."/>
        </authorList>
    </citation>
    <scope>NUCLEOTIDE SEQUENCE [LARGE SCALE GENOMIC DNA]</scope>
    <source>
        <strain evidence="4 5">SAORIC-696</strain>
    </source>
</reference>
<evidence type="ECO:0000313" key="4">
    <source>
        <dbReference type="EMBL" id="WDE99029.1"/>
    </source>
</evidence>
<dbReference type="Proteomes" id="UP001214250">
    <property type="component" value="Chromosome 2"/>
</dbReference>
<evidence type="ECO:0000256" key="3">
    <source>
        <dbReference type="RuleBase" id="RU363071"/>
    </source>
</evidence>
<sequence>MTNWTPDSWKTKEIFQQPKWPQDKLEETCAKLAKLPPLVFAGEIESLKTQLAAASRGEAFLLQGGDCAEDFSSCNAPYIRETMKVLLQMAVVLTFGGNKNVVKVGRIAGQYAKPRSSDTEMVNGIEIPSYRGDCVNSPEANLAARTPDPDRLLQAYFHSTATLNLLRAYVQGGYADLHKVHVWNKEFVANSSAGKRYESIAAKIDSAISFMEACGVNSTQVPQLQRTNIYTSHEALILPFEQAMTRQDSLSGRWYDCSAHMVWIGDRTRQIDAAHMEFFRGINNPVGMKVGPSMDADELIKILDVLNPNNEEGRINLISRFGHGKVASMLPPLVKRVRDEGRNVLWSCDPMHGNTFTAASGFKTRDVQFITDEIKAFFDTHGEAGTVPGGLHFELTGANVTEICGGAQKISDLDLAKNYQTNCDPRLNCQQSLELAYDIAEMLQK</sequence>
<dbReference type="Pfam" id="PF01474">
    <property type="entry name" value="DAHP_synth_2"/>
    <property type="match status" value="1"/>
</dbReference>
<keyword evidence="3" id="KW-0028">Amino-acid biosynthesis</keyword>
<dbReference type="SUPFAM" id="SSF51569">
    <property type="entry name" value="Aldolase"/>
    <property type="match status" value="1"/>
</dbReference>
<keyword evidence="3" id="KW-0057">Aromatic amino acid biosynthesis</keyword>
<dbReference type="EC" id="2.5.1.54" evidence="3"/>
<proteinExistence type="inferred from homology"/>
<dbReference type="EMBL" id="CP117812">
    <property type="protein sequence ID" value="WDE99029.1"/>
    <property type="molecule type" value="Genomic_DNA"/>
</dbReference>
<dbReference type="PANTHER" id="PTHR21337">
    <property type="entry name" value="PHOSPHO-2-DEHYDRO-3-DEOXYHEPTONATE ALDOLASE 1, 2"/>
    <property type="match status" value="1"/>
</dbReference>
<dbReference type="RefSeq" id="WP_274153891.1">
    <property type="nucleotide sequence ID" value="NZ_CP117812.1"/>
</dbReference>
<accession>A0ABY7W0H4</accession>